<dbReference type="SUPFAM" id="SSF56935">
    <property type="entry name" value="Porins"/>
    <property type="match status" value="1"/>
</dbReference>
<name>A0A6J4KIJ1_9SPHI</name>
<keyword evidence="1" id="KW-0732">Signal</keyword>
<reference evidence="3" key="1">
    <citation type="submission" date="2020-02" db="EMBL/GenBank/DDBJ databases">
        <authorList>
            <person name="Meier V. D."/>
        </authorList>
    </citation>
    <scope>NUCLEOTIDE SEQUENCE</scope>
    <source>
        <strain evidence="3">AVDCRST_MAG56</strain>
    </source>
</reference>
<evidence type="ECO:0000313" key="3">
    <source>
        <dbReference type="EMBL" id="CAA9307016.1"/>
    </source>
</evidence>
<organism evidence="3">
    <name type="scientific">uncultured Cytophagales bacterium</name>
    <dbReference type="NCBI Taxonomy" id="158755"/>
    <lineage>
        <taxon>Bacteria</taxon>
        <taxon>Pseudomonadati</taxon>
        <taxon>Bacteroidota</taxon>
        <taxon>Sphingobacteriia</taxon>
        <taxon>Sphingobacteriales</taxon>
        <taxon>environmental samples</taxon>
    </lineage>
</organism>
<dbReference type="InterPro" id="IPR047799">
    <property type="entry name" value="T9SS_OM_PorV"/>
</dbReference>
<protein>
    <recommendedName>
        <fullName evidence="2">Type IX secretion system protein PorV domain-containing protein</fullName>
    </recommendedName>
</protein>
<feature type="chain" id="PRO_5026683375" description="Type IX secretion system protein PorV domain-containing protein" evidence="1">
    <location>
        <begin position="26"/>
        <end position="402"/>
    </location>
</feature>
<dbReference type="Pfam" id="PF19572">
    <property type="entry name" value="PorV"/>
    <property type="match status" value="1"/>
</dbReference>
<feature type="domain" description="Type IX secretion system protein PorV" evidence="2">
    <location>
        <begin position="32"/>
        <end position="270"/>
    </location>
</feature>
<evidence type="ECO:0000259" key="2">
    <source>
        <dbReference type="Pfam" id="PF19572"/>
    </source>
</evidence>
<dbReference type="EMBL" id="CADCTQ010000485">
    <property type="protein sequence ID" value="CAA9307016.1"/>
    <property type="molecule type" value="Genomic_DNA"/>
</dbReference>
<dbReference type="Gene3D" id="2.40.160.60">
    <property type="entry name" value="Outer membrane protein transport protein (OMPP1/FadL/TodX)"/>
    <property type="match status" value="1"/>
</dbReference>
<evidence type="ECO:0000256" key="1">
    <source>
        <dbReference type="SAM" id="SignalP"/>
    </source>
</evidence>
<accession>A0A6J4KIJ1</accession>
<dbReference type="AlphaFoldDB" id="A0A6J4KIJ1"/>
<feature type="signal peptide" evidence="1">
    <location>
        <begin position="1"/>
        <end position="25"/>
    </location>
</feature>
<proteinExistence type="predicted"/>
<gene>
    <name evidence="3" type="ORF">AVDCRST_MAG56-5889</name>
</gene>
<dbReference type="InterPro" id="IPR045741">
    <property type="entry name" value="PorV"/>
</dbReference>
<sequence>MFPNSSKRLIGFCLGLLLLSFQTEGQTLTGQTGRPVTSAVPFLTITPDARSGAMGDAGVAISPDANANFWNPSKIVFNKSRIGGAISYNPWLRNLVNDMSLSYLSGYYKLNDRQAFGAALTYFNLGDIEFTDENGGPIRSFNPREFAIQPTFSQKLSDNFSVGVGIRFIHSNLAGNFDFTTFNSKPGNTVSGDVSLYYNKDVNWGGRDINLAFGANLSNLGPKVTYSDRQNREFIPTNLRLGTAITYNIDPYNKFTLALDFNKLLVPTPPVYDTLPGGIIEIDPATKRPKIRLGADPSRSFLSGVFGSFGDAPNGFREELQEVGISTGLEYWYKNNFAVRGGYFYENQFKGNRQYFTLGAGFHFSKIGLDFAYLIPRQQNNPLAETLRFTLHLNVGEEESSE</sequence>
<dbReference type="NCBIfam" id="NF033709">
    <property type="entry name" value="PorV_fam"/>
    <property type="match status" value="1"/>
</dbReference>
<dbReference type="NCBIfam" id="NF033710">
    <property type="entry name" value="T9SS_OM_PorV"/>
    <property type="match status" value="1"/>
</dbReference>